<organism evidence="2 3">
    <name type="scientific">Aspergillus glaucus CBS 516.65</name>
    <dbReference type="NCBI Taxonomy" id="1160497"/>
    <lineage>
        <taxon>Eukaryota</taxon>
        <taxon>Fungi</taxon>
        <taxon>Dikarya</taxon>
        <taxon>Ascomycota</taxon>
        <taxon>Pezizomycotina</taxon>
        <taxon>Eurotiomycetes</taxon>
        <taxon>Eurotiomycetidae</taxon>
        <taxon>Eurotiales</taxon>
        <taxon>Aspergillaceae</taxon>
        <taxon>Aspergillus</taxon>
        <taxon>Aspergillus subgen. Aspergillus</taxon>
    </lineage>
</organism>
<evidence type="ECO:0000313" key="2">
    <source>
        <dbReference type="EMBL" id="OJJ83497.1"/>
    </source>
</evidence>
<reference evidence="3" key="1">
    <citation type="journal article" date="2017" name="Genome Biol.">
        <title>Comparative genomics reveals high biological diversity and specific adaptations in the industrially and medically important fungal genus Aspergillus.</title>
        <authorList>
            <person name="de Vries R.P."/>
            <person name="Riley R."/>
            <person name="Wiebenga A."/>
            <person name="Aguilar-Osorio G."/>
            <person name="Amillis S."/>
            <person name="Uchima C.A."/>
            <person name="Anderluh G."/>
            <person name="Asadollahi M."/>
            <person name="Askin M."/>
            <person name="Barry K."/>
            <person name="Battaglia E."/>
            <person name="Bayram O."/>
            <person name="Benocci T."/>
            <person name="Braus-Stromeyer S.A."/>
            <person name="Caldana C."/>
            <person name="Canovas D."/>
            <person name="Cerqueira G.C."/>
            <person name="Chen F."/>
            <person name="Chen W."/>
            <person name="Choi C."/>
            <person name="Clum A."/>
            <person name="Dos Santos R.A."/>
            <person name="Damasio A.R."/>
            <person name="Diallinas G."/>
            <person name="Emri T."/>
            <person name="Fekete E."/>
            <person name="Flipphi M."/>
            <person name="Freyberg S."/>
            <person name="Gallo A."/>
            <person name="Gournas C."/>
            <person name="Habgood R."/>
            <person name="Hainaut M."/>
            <person name="Harispe M.L."/>
            <person name="Henrissat B."/>
            <person name="Hilden K.S."/>
            <person name="Hope R."/>
            <person name="Hossain A."/>
            <person name="Karabika E."/>
            <person name="Karaffa L."/>
            <person name="Karanyi Z."/>
            <person name="Krasevec N."/>
            <person name="Kuo A."/>
            <person name="Kusch H."/>
            <person name="LaButti K."/>
            <person name="Lagendijk E.L."/>
            <person name="Lapidus A."/>
            <person name="Levasseur A."/>
            <person name="Lindquist E."/>
            <person name="Lipzen A."/>
            <person name="Logrieco A.F."/>
            <person name="MacCabe A."/>
            <person name="Maekelae M.R."/>
            <person name="Malavazi I."/>
            <person name="Melin P."/>
            <person name="Meyer V."/>
            <person name="Mielnichuk N."/>
            <person name="Miskei M."/>
            <person name="Molnar A.P."/>
            <person name="Mule G."/>
            <person name="Ngan C.Y."/>
            <person name="Orejas M."/>
            <person name="Orosz E."/>
            <person name="Ouedraogo J.P."/>
            <person name="Overkamp K.M."/>
            <person name="Park H.-S."/>
            <person name="Perrone G."/>
            <person name="Piumi F."/>
            <person name="Punt P.J."/>
            <person name="Ram A.F."/>
            <person name="Ramon A."/>
            <person name="Rauscher S."/>
            <person name="Record E."/>
            <person name="Riano-Pachon D.M."/>
            <person name="Robert V."/>
            <person name="Roehrig J."/>
            <person name="Ruller R."/>
            <person name="Salamov A."/>
            <person name="Salih N.S."/>
            <person name="Samson R.A."/>
            <person name="Sandor E."/>
            <person name="Sanguinetti M."/>
            <person name="Schuetze T."/>
            <person name="Sepcic K."/>
            <person name="Shelest E."/>
            <person name="Sherlock G."/>
            <person name="Sophianopoulou V."/>
            <person name="Squina F.M."/>
            <person name="Sun H."/>
            <person name="Susca A."/>
            <person name="Todd R.B."/>
            <person name="Tsang A."/>
            <person name="Unkles S.E."/>
            <person name="van de Wiele N."/>
            <person name="van Rossen-Uffink D."/>
            <person name="Oliveira J.V."/>
            <person name="Vesth T.C."/>
            <person name="Visser J."/>
            <person name="Yu J.-H."/>
            <person name="Zhou M."/>
            <person name="Andersen M.R."/>
            <person name="Archer D.B."/>
            <person name="Baker S.E."/>
            <person name="Benoit I."/>
            <person name="Brakhage A.A."/>
            <person name="Braus G.H."/>
            <person name="Fischer R."/>
            <person name="Frisvad J.C."/>
            <person name="Goldman G.H."/>
            <person name="Houbraken J."/>
            <person name="Oakley B."/>
            <person name="Pocsi I."/>
            <person name="Scazzocchio C."/>
            <person name="Seiboth B."/>
            <person name="vanKuyk P.A."/>
            <person name="Wortman J."/>
            <person name="Dyer P.S."/>
            <person name="Grigoriev I.V."/>
        </authorList>
    </citation>
    <scope>NUCLEOTIDE SEQUENCE [LARGE SCALE GENOMIC DNA]</scope>
    <source>
        <strain evidence="3">CBS 516.65</strain>
    </source>
</reference>
<dbReference type="OrthoDB" id="2103397at2759"/>
<name>A0A1L9VHT8_ASPGL</name>
<dbReference type="EMBL" id="KV878899">
    <property type="protein sequence ID" value="OJJ83497.1"/>
    <property type="molecule type" value="Genomic_DNA"/>
</dbReference>
<evidence type="ECO:0000313" key="3">
    <source>
        <dbReference type="Proteomes" id="UP000184300"/>
    </source>
</evidence>
<dbReference type="STRING" id="1160497.A0A1L9VHT8"/>
<protein>
    <submittedName>
        <fullName evidence="2">Uncharacterized protein</fullName>
    </submittedName>
</protein>
<dbReference type="GeneID" id="34460929"/>
<sequence>MTFHIALDSMSTNSSVTRLTRLNNRLQELLSRPDPSIYHPEIAPLWNKMIETSGEILYGELPEVPISSKSLSEILKLFKLRLVEEEFDAYPLFQGLHEPYQAESKVAERVLQAYHLATNEPSLCTQIDLVILLTLANNHDNYKKPETLGKSPISTQDTQKGPSSLRFQRETHVSMPDYSIWYGSPQNAETNLVVVETERYSAYFAEPQLIGYMVLIYDARRKAGEPDASVYGIWTNGEDWKFFCIDHESRVSWFTLGWHVDKKKIVLLLDRILEKASHLATLSSTLTRKSTVSEATGIGFQDVGEMDIGQDGDGKED</sequence>
<evidence type="ECO:0000256" key="1">
    <source>
        <dbReference type="SAM" id="MobiDB-lite"/>
    </source>
</evidence>
<accession>A0A1L9VHT8</accession>
<feature type="compositionally biased region" description="Polar residues" evidence="1">
    <location>
        <begin position="152"/>
        <end position="165"/>
    </location>
</feature>
<dbReference type="Proteomes" id="UP000184300">
    <property type="component" value="Unassembled WGS sequence"/>
</dbReference>
<dbReference type="RefSeq" id="XP_022400195.1">
    <property type="nucleotide sequence ID" value="XM_022544668.1"/>
</dbReference>
<proteinExistence type="predicted"/>
<dbReference type="VEuPathDB" id="FungiDB:ASPGLDRAFT_36242"/>
<dbReference type="AlphaFoldDB" id="A0A1L9VHT8"/>
<keyword evidence="3" id="KW-1185">Reference proteome</keyword>
<gene>
    <name evidence="2" type="ORF">ASPGLDRAFT_36242</name>
</gene>
<feature type="region of interest" description="Disordered" evidence="1">
    <location>
        <begin position="144"/>
        <end position="165"/>
    </location>
</feature>